<dbReference type="PROSITE" id="PS51855">
    <property type="entry name" value="MGS"/>
    <property type="match status" value="1"/>
</dbReference>
<evidence type="ECO:0000256" key="7">
    <source>
        <dbReference type="ARBA" id="ARBA00022741"/>
    </source>
</evidence>
<keyword evidence="7 13" id="KW-0547">Nucleotide-binding</keyword>
<evidence type="ECO:0000313" key="17">
    <source>
        <dbReference type="Proteomes" id="UP000662873"/>
    </source>
</evidence>
<dbReference type="SMART" id="SM00851">
    <property type="entry name" value="MGS"/>
    <property type="match status" value="1"/>
</dbReference>
<dbReference type="Proteomes" id="UP000662873">
    <property type="component" value="Chromosome"/>
</dbReference>
<dbReference type="InterPro" id="IPR058047">
    <property type="entry name" value="CPSase_preATP-grasp"/>
</dbReference>
<dbReference type="InterPro" id="IPR011761">
    <property type="entry name" value="ATP-grasp"/>
</dbReference>
<evidence type="ECO:0000256" key="11">
    <source>
        <dbReference type="ARBA" id="ARBA00023211"/>
    </source>
</evidence>
<keyword evidence="10" id="KW-0665">Pyrimidine biosynthesis</keyword>
<evidence type="ECO:0000313" key="16">
    <source>
        <dbReference type="EMBL" id="BBO24429.1"/>
    </source>
</evidence>
<dbReference type="PRINTS" id="PR00098">
    <property type="entry name" value="CPSASE"/>
</dbReference>
<evidence type="ECO:0000256" key="6">
    <source>
        <dbReference type="ARBA" id="ARBA00022723"/>
    </source>
</evidence>
<evidence type="ECO:0000256" key="5">
    <source>
        <dbReference type="ARBA" id="ARBA00022605"/>
    </source>
</evidence>
<evidence type="ECO:0000256" key="1">
    <source>
        <dbReference type="ARBA" id="ARBA00005077"/>
    </source>
</evidence>
<evidence type="ECO:0000256" key="12">
    <source>
        <dbReference type="ARBA" id="ARBA00047359"/>
    </source>
</evidence>
<dbReference type="KEGG" id="npy:NPRO_20240"/>
<name>A0A809RAF5_9BACT</name>
<dbReference type="InterPro" id="IPR005479">
    <property type="entry name" value="CPAse_ATP-bd"/>
</dbReference>
<dbReference type="GO" id="GO:0044205">
    <property type="term" value="P:'de novo' UMP biosynthetic process"/>
    <property type="evidence" value="ECO:0007669"/>
    <property type="project" value="UniProtKB-UniPathway"/>
</dbReference>
<dbReference type="GO" id="GO:0005524">
    <property type="term" value="F:ATP binding"/>
    <property type="evidence" value="ECO:0007669"/>
    <property type="project" value="UniProtKB-UniRule"/>
</dbReference>
<keyword evidence="8 13" id="KW-0067">ATP-binding</keyword>
<feature type="domain" description="MGS-like" evidence="15">
    <location>
        <begin position="425"/>
        <end position="563"/>
    </location>
</feature>
<sequence>MLGSGPIRIGQGIEFDYSCVHCAWALQDMGYEAILLNNNPETVSTDFDTGDALYFEPATLEDVLDVYRRESPIGVAVQFGGQTAINLAQGLHDRGLNILGTSAEAIALAEDRDQFERLLRRLGIPKPLGRAVRSLSEALEVAEEIGFPVLVRPSFVLGGRAMEIVFDAEQLRRFYRIAEDESPGQPVLIDKYMQGIEAEVDVISDGEATLVPGVMEHIERAGVHSGDSMAVFPPVNLSDRVISRMVAAACDLAREIGVRGLMNIQFVVAPTEGSGGEAVPQILEVNPRGSRTVPFLAKVTGIPMVDLATRAMMGQSLSELGYESGLWRLDTRGRLHGAEPEVRSKSKGTVLSEAEISRLMDGTAVSRSLFSGAPFYAVKAPVFSFQKLARVEPSLGPEMKSTGEIMGIDSTFEGALYKSLVASGISLPSGGVVVISVNDADKPAAIEIAKSLSARGHEIACTGGTHRALQAAGVASQRVAKISEGSPHLLDLVMSRRVSLLINTPGTDAETEAEASRIRRGCIETGVACITNIDTAEALVKALPFFEDPSGVSCLRLDEYFGR</sequence>
<dbReference type="Pfam" id="PF02786">
    <property type="entry name" value="CPSase_L_D2"/>
    <property type="match status" value="1"/>
</dbReference>
<keyword evidence="6" id="KW-0479">Metal-binding</keyword>
<keyword evidence="9" id="KW-0460">Magnesium</keyword>
<evidence type="ECO:0000256" key="3">
    <source>
        <dbReference type="ARBA" id="ARBA00022571"/>
    </source>
</evidence>
<dbReference type="PANTHER" id="PTHR11405">
    <property type="entry name" value="CARBAMOYLTRANSFERASE FAMILY MEMBER"/>
    <property type="match status" value="1"/>
</dbReference>
<dbReference type="GO" id="GO:0046872">
    <property type="term" value="F:metal ion binding"/>
    <property type="evidence" value="ECO:0007669"/>
    <property type="project" value="UniProtKB-KW"/>
</dbReference>
<dbReference type="Gene3D" id="3.30.470.20">
    <property type="entry name" value="ATP-grasp fold, B domain"/>
    <property type="match status" value="1"/>
</dbReference>
<dbReference type="GO" id="GO:0006541">
    <property type="term" value="P:glutamine metabolic process"/>
    <property type="evidence" value="ECO:0007669"/>
    <property type="project" value="TreeGrafter"/>
</dbReference>
<dbReference type="CDD" id="cd01424">
    <property type="entry name" value="MGS_CPS_II"/>
    <property type="match status" value="1"/>
</dbReference>
<comment type="catalytic activity">
    <reaction evidence="12">
        <text>hydrogencarbonate + NH4(+) + 2 ATP = carbamoyl phosphate + 2 ADP + phosphate + 2 H(+)</text>
        <dbReference type="Rhea" id="RHEA:18029"/>
        <dbReference type="ChEBI" id="CHEBI:15378"/>
        <dbReference type="ChEBI" id="CHEBI:17544"/>
        <dbReference type="ChEBI" id="CHEBI:28938"/>
        <dbReference type="ChEBI" id="CHEBI:30616"/>
        <dbReference type="ChEBI" id="CHEBI:43474"/>
        <dbReference type="ChEBI" id="CHEBI:58228"/>
        <dbReference type="ChEBI" id="CHEBI:456216"/>
        <dbReference type="EC" id="6.3.4.16"/>
    </reaction>
</comment>
<dbReference type="GO" id="GO:0004087">
    <property type="term" value="F:carbamoyl-phosphate synthase (ammonia) activity"/>
    <property type="evidence" value="ECO:0007669"/>
    <property type="project" value="UniProtKB-EC"/>
</dbReference>
<dbReference type="InterPro" id="IPR016185">
    <property type="entry name" value="PreATP-grasp_dom_sf"/>
</dbReference>
<organism evidence="16 17">
    <name type="scientific">Candidatus Nitrosymbiomonas proteolyticus</name>
    <dbReference type="NCBI Taxonomy" id="2608984"/>
    <lineage>
        <taxon>Bacteria</taxon>
        <taxon>Bacillati</taxon>
        <taxon>Armatimonadota</taxon>
        <taxon>Armatimonadota incertae sedis</taxon>
        <taxon>Candidatus Nitrosymbiomonas</taxon>
    </lineage>
</organism>
<accession>A0A809RAF5</accession>
<evidence type="ECO:0000256" key="2">
    <source>
        <dbReference type="ARBA" id="ARBA00009799"/>
    </source>
</evidence>
<dbReference type="PROSITE" id="PS50975">
    <property type="entry name" value="ATP_GRASP"/>
    <property type="match status" value="1"/>
</dbReference>
<evidence type="ECO:0000256" key="9">
    <source>
        <dbReference type="ARBA" id="ARBA00022842"/>
    </source>
</evidence>
<keyword evidence="3" id="KW-0055">Arginine biosynthesis</keyword>
<dbReference type="InterPro" id="IPR005483">
    <property type="entry name" value="CPSase_dom"/>
</dbReference>
<dbReference type="InterPro" id="IPR036914">
    <property type="entry name" value="MGS-like_dom_sf"/>
</dbReference>
<dbReference type="FunFam" id="3.40.50.20:FF:000001">
    <property type="entry name" value="Carbamoyl-phosphate synthase large chain"/>
    <property type="match status" value="1"/>
</dbReference>
<dbReference type="AlphaFoldDB" id="A0A809RAF5"/>
<dbReference type="NCBIfam" id="NF003671">
    <property type="entry name" value="PRK05294.1"/>
    <property type="match status" value="1"/>
</dbReference>
<gene>
    <name evidence="16" type="ORF">NPRO_20240</name>
</gene>
<dbReference type="Gene3D" id="3.40.50.1380">
    <property type="entry name" value="Methylglyoxal synthase-like domain"/>
    <property type="match status" value="1"/>
</dbReference>
<evidence type="ECO:0000256" key="10">
    <source>
        <dbReference type="ARBA" id="ARBA00022975"/>
    </source>
</evidence>
<evidence type="ECO:0000259" key="15">
    <source>
        <dbReference type="PROSITE" id="PS51855"/>
    </source>
</evidence>
<keyword evidence="11" id="KW-0464">Manganese</keyword>
<proteinExistence type="inferred from homology"/>
<dbReference type="GO" id="GO:0005737">
    <property type="term" value="C:cytoplasm"/>
    <property type="evidence" value="ECO:0007669"/>
    <property type="project" value="TreeGrafter"/>
</dbReference>
<dbReference type="Gene3D" id="3.40.50.20">
    <property type="match status" value="1"/>
</dbReference>
<dbReference type="InterPro" id="IPR033937">
    <property type="entry name" value="MGS_CPS_CarB"/>
</dbReference>
<dbReference type="EMBL" id="AP021858">
    <property type="protein sequence ID" value="BBO24429.1"/>
    <property type="molecule type" value="Genomic_DNA"/>
</dbReference>
<dbReference type="SUPFAM" id="SSF52440">
    <property type="entry name" value="PreATP-grasp domain"/>
    <property type="match status" value="1"/>
</dbReference>
<evidence type="ECO:0000256" key="13">
    <source>
        <dbReference type="PROSITE-ProRule" id="PRU00409"/>
    </source>
</evidence>
<dbReference type="SUPFAM" id="SSF52335">
    <property type="entry name" value="Methylglyoxal synthase-like"/>
    <property type="match status" value="1"/>
</dbReference>
<keyword evidence="4" id="KW-0436">Ligase</keyword>
<dbReference type="InterPro" id="IPR011607">
    <property type="entry name" value="MGS-like_dom"/>
</dbReference>
<dbReference type="PROSITE" id="PS00866">
    <property type="entry name" value="CPSASE_1"/>
    <property type="match status" value="1"/>
</dbReference>
<dbReference type="SUPFAM" id="SSF56059">
    <property type="entry name" value="Glutathione synthetase ATP-binding domain-like"/>
    <property type="match status" value="2"/>
</dbReference>
<dbReference type="Pfam" id="PF02142">
    <property type="entry name" value="MGS"/>
    <property type="match status" value="1"/>
</dbReference>
<protein>
    <submittedName>
        <fullName evidence="16">Carbamoyl-phosphate synthase large subunit</fullName>
    </submittedName>
</protein>
<evidence type="ECO:0000259" key="14">
    <source>
        <dbReference type="PROSITE" id="PS50975"/>
    </source>
</evidence>
<dbReference type="GO" id="GO:0006526">
    <property type="term" value="P:L-arginine biosynthetic process"/>
    <property type="evidence" value="ECO:0007669"/>
    <property type="project" value="UniProtKB-KW"/>
</dbReference>
<dbReference type="Pfam" id="PF25596">
    <property type="entry name" value="CPSase_L_D1"/>
    <property type="match status" value="1"/>
</dbReference>
<dbReference type="UniPathway" id="UPA00070">
    <property type="reaction ID" value="UER00115"/>
</dbReference>
<comment type="pathway">
    <text evidence="1">Amino-acid biosynthesis; L-arginine biosynthesis; carbamoyl phosphate from bicarbonate: step 1/1.</text>
</comment>
<evidence type="ECO:0000256" key="4">
    <source>
        <dbReference type="ARBA" id="ARBA00022598"/>
    </source>
</evidence>
<feature type="domain" description="ATP-grasp" evidence="14">
    <location>
        <begin position="116"/>
        <end position="313"/>
    </location>
</feature>
<comment type="similarity">
    <text evidence="2">Belongs to the CarB family.</text>
</comment>
<dbReference type="PANTHER" id="PTHR11405:SF53">
    <property type="entry name" value="CARBAMOYL-PHOSPHATE SYNTHASE [AMMONIA], MITOCHONDRIAL"/>
    <property type="match status" value="1"/>
</dbReference>
<dbReference type="GO" id="GO:0004088">
    <property type="term" value="F:carbamoyl-phosphate synthase (glutamine-hydrolyzing) activity"/>
    <property type="evidence" value="ECO:0007669"/>
    <property type="project" value="TreeGrafter"/>
</dbReference>
<reference evidence="16" key="1">
    <citation type="journal article" name="DNA Res.">
        <title>The physiological potential of anammox bacteria as revealed by their core genome structure.</title>
        <authorList>
            <person name="Okubo T."/>
            <person name="Toyoda A."/>
            <person name="Fukuhara K."/>
            <person name="Uchiyama I."/>
            <person name="Harigaya Y."/>
            <person name="Kuroiwa M."/>
            <person name="Suzuki T."/>
            <person name="Murakami Y."/>
            <person name="Suwa Y."/>
            <person name="Takami H."/>
        </authorList>
    </citation>
    <scope>NUCLEOTIDE SEQUENCE</scope>
    <source>
        <strain evidence="16">317325-2</strain>
    </source>
</reference>
<evidence type="ECO:0000256" key="8">
    <source>
        <dbReference type="ARBA" id="ARBA00022840"/>
    </source>
</evidence>
<keyword evidence="5" id="KW-0028">Amino-acid biosynthesis</keyword>